<dbReference type="AlphaFoldDB" id="A0A1H5CCY5"/>
<dbReference type="Proteomes" id="UP000198992">
    <property type="component" value="Unassembled WGS sequence"/>
</dbReference>
<dbReference type="EMBL" id="FNTH01000001">
    <property type="protein sequence ID" value="SED64649.1"/>
    <property type="molecule type" value="Genomic_DNA"/>
</dbReference>
<name>A0A1H5CCY5_9BRAD</name>
<organism evidence="2 3">
    <name type="scientific">Bradyrhizobium erythrophlei</name>
    <dbReference type="NCBI Taxonomy" id="1437360"/>
    <lineage>
        <taxon>Bacteria</taxon>
        <taxon>Pseudomonadati</taxon>
        <taxon>Pseudomonadota</taxon>
        <taxon>Alphaproteobacteria</taxon>
        <taxon>Hyphomicrobiales</taxon>
        <taxon>Nitrobacteraceae</taxon>
        <taxon>Bradyrhizobium</taxon>
    </lineage>
</organism>
<feature type="transmembrane region" description="Helical" evidence="1">
    <location>
        <begin position="24"/>
        <end position="48"/>
    </location>
</feature>
<dbReference type="RefSeq" id="WP_092121303.1">
    <property type="nucleotide sequence ID" value="NZ_FNTH01000001.1"/>
</dbReference>
<gene>
    <name evidence="2" type="ORF">SAMN05444164_5343</name>
</gene>
<dbReference type="OrthoDB" id="9867155at2"/>
<accession>A0A1H5CCY5</accession>
<feature type="transmembrane region" description="Helical" evidence="1">
    <location>
        <begin position="54"/>
        <end position="73"/>
    </location>
</feature>
<keyword evidence="1" id="KW-0812">Transmembrane</keyword>
<evidence type="ECO:0000313" key="2">
    <source>
        <dbReference type="EMBL" id="SED64649.1"/>
    </source>
</evidence>
<keyword evidence="1" id="KW-0472">Membrane</keyword>
<evidence type="ECO:0000313" key="3">
    <source>
        <dbReference type="Proteomes" id="UP000198992"/>
    </source>
</evidence>
<protein>
    <submittedName>
        <fullName evidence="2">Uncharacterized protein</fullName>
    </submittedName>
</protein>
<evidence type="ECO:0000256" key="1">
    <source>
        <dbReference type="SAM" id="Phobius"/>
    </source>
</evidence>
<reference evidence="2 3" key="1">
    <citation type="submission" date="2016-10" db="EMBL/GenBank/DDBJ databases">
        <authorList>
            <person name="de Groot N.N."/>
        </authorList>
    </citation>
    <scope>NUCLEOTIDE SEQUENCE [LARGE SCALE GENOMIC DNA]</scope>
    <source>
        <strain evidence="2 3">MT12</strain>
    </source>
</reference>
<proteinExistence type="predicted"/>
<sequence>MSNSDTPPPTEPPRQESRLPRGCAIFMLIVGVLLLIPGALCVVLSVTLGGSNDPITGLAVLVTLGGLGLIVFARAQKRG</sequence>
<keyword evidence="1" id="KW-1133">Transmembrane helix</keyword>